<dbReference type="Pfam" id="PF14301">
    <property type="entry name" value="DUF4376"/>
    <property type="match status" value="1"/>
</dbReference>
<protein>
    <recommendedName>
        <fullName evidence="1">DUF4376 domain-containing protein</fullName>
    </recommendedName>
</protein>
<dbReference type="AlphaFoldDB" id="A0AAJ2BJI0"/>
<gene>
    <name evidence="2" type="ORF">QE440_001286</name>
</gene>
<dbReference type="Proteomes" id="UP001268036">
    <property type="component" value="Unassembled WGS sequence"/>
</dbReference>
<dbReference type="InterPro" id="IPR025484">
    <property type="entry name" value="DUF4376"/>
</dbReference>
<evidence type="ECO:0000313" key="2">
    <source>
        <dbReference type="EMBL" id="MDR6233545.1"/>
    </source>
</evidence>
<name>A0AAJ2BJI0_9PSED</name>
<comment type="caution">
    <text evidence="2">The sequence shown here is derived from an EMBL/GenBank/DDBJ whole genome shotgun (WGS) entry which is preliminary data.</text>
</comment>
<evidence type="ECO:0000313" key="3">
    <source>
        <dbReference type="Proteomes" id="UP001268036"/>
    </source>
</evidence>
<dbReference type="EMBL" id="JAVJAF010000001">
    <property type="protein sequence ID" value="MDR6233545.1"/>
    <property type="molecule type" value="Genomic_DNA"/>
</dbReference>
<evidence type="ECO:0000259" key="1">
    <source>
        <dbReference type="Pfam" id="PF14301"/>
    </source>
</evidence>
<accession>A0AAJ2BJI0</accession>
<sequence>MNNDMTLYRIALDGVTRLSDGAFIPNHPGNRDYQSYLAWCAAGNEAEPLHSLSEAQALKLIELDTACAAAIRAGFDSDALGQPHHYPAKLTDQSNLQAAVLASLQPDLPMGWTTPVWCQYAAGAWAYRYHTAAQIQKVGIASKDAINACIARKIEREHQVAKATTLDEVKAILW</sequence>
<reference evidence="2" key="1">
    <citation type="submission" date="2023-08" db="EMBL/GenBank/DDBJ databases">
        <title>Functional and genomic diversity of the sorghum phyllosphere microbiome.</title>
        <authorList>
            <person name="Shade A."/>
        </authorList>
    </citation>
    <scope>NUCLEOTIDE SEQUENCE</scope>
    <source>
        <strain evidence="2">SORGH_AS_0201</strain>
    </source>
</reference>
<feature type="domain" description="DUF4376" evidence="1">
    <location>
        <begin position="54"/>
        <end position="169"/>
    </location>
</feature>
<organism evidence="2 3">
    <name type="scientific">Pseudomonas oryzihabitans</name>
    <dbReference type="NCBI Taxonomy" id="47885"/>
    <lineage>
        <taxon>Bacteria</taxon>
        <taxon>Pseudomonadati</taxon>
        <taxon>Pseudomonadota</taxon>
        <taxon>Gammaproteobacteria</taxon>
        <taxon>Pseudomonadales</taxon>
        <taxon>Pseudomonadaceae</taxon>
        <taxon>Pseudomonas</taxon>
    </lineage>
</organism>
<proteinExistence type="predicted"/>